<protein>
    <submittedName>
        <fullName evidence="1">Uncharacterized protein</fullName>
    </submittedName>
</protein>
<gene>
    <name evidence="1" type="ORF">DRF58_06045</name>
</gene>
<organism evidence="1 2">
    <name type="scientific">Epilithonimonas hispanica</name>
    <dbReference type="NCBI Taxonomy" id="358687"/>
    <lineage>
        <taxon>Bacteria</taxon>
        <taxon>Pseudomonadati</taxon>
        <taxon>Bacteroidota</taxon>
        <taxon>Flavobacteriia</taxon>
        <taxon>Flavobacteriales</taxon>
        <taxon>Weeksellaceae</taxon>
        <taxon>Chryseobacterium group</taxon>
        <taxon>Epilithonimonas</taxon>
    </lineage>
</organism>
<proteinExistence type="predicted"/>
<evidence type="ECO:0000313" key="1">
    <source>
        <dbReference type="EMBL" id="REC71375.1"/>
    </source>
</evidence>
<accession>A0A3D9D063</accession>
<name>A0A3D9D063_9FLAO</name>
<comment type="caution">
    <text evidence="1">The sequence shown here is derived from an EMBL/GenBank/DDBJ whole genome shotgun (WGS) entry which is preliminary data.</text>
</comment>
<dbReference type="OrthoDB" id="1449908at2"/>
<evidence type="ECO:0000313" key="2">
    <source>
        <dbReference type="Proteomes" id="UP000256326"/>
    </source>
</evidence>
<dbReference type="Proteomes" id="UP000256326">
    <property type="component" value="Unassembled WGS sequence"/>
</dbReference>
<dbReference type="RefSeq" id="WP_116033865.1">
    <property type="nucleotide sequence ID" value="NZ_JBHLVV010000052.1"/>
</dbReference>
<keyword evidence="2" id="KW-1185">Reference proteome</keyword>
<sequence length="112" mass="12274">MKFNIPAFSSEQVEAAKAQYGAKCLKILEVFPDEDSEKPVEFLIKKPSPSLVYLLSSKEMENNIEKSSAAMISNCVLAGDEDLLNNDASVFTEIVEKIGSLTKSARSSLKKV</sequence>
<dbReference type="EMBL" id="QNUG01000010">
    <property type="protein sequence ID" value="REC71375.1"/>
    <property type="molecule type" value="Genomic_DNA"/>
</dbReference>
<reference evidence="1 2" key="1">
    <citation type="journal article" date="2006" name="Int. J. Syst. Evol. Microbiol.">
        <title>Chryseobacterium hispanicum sp. nov., isolated from the drinking water distribution system of Sevilla, Spain.</title>
        <authorList>
            <person name="Gallego V."/>
            <person name="Garcia M.T."/>
            <person name="Ventosa A."/>
        </authorList>
    </citation>
    <scope>NUCLEOTIDE SEQUENCE [LARGE SCALE GENOMIC DNA]</scope>
    <source>
        <strain evidence="1 2">KCTC 22104</strain>
    </source>
</reference>
<dbReference type="AlphaFoldDB" id="A0A3D9D063"/>